<dbReference type="Proteomes" id="UP000198878">
    <property type="component" value="Unassembled WGS sequence"/>
</dbReference>
<dbReference type="Gene3D" id="3.40.50.720">
    <property type="entry name" value="NAD(P)-binding Rossmann-like Domain"/>
    <property type="match status" value="1"/>
</dbReference>
<dbReference type="InterPro" id="IPR013332">
    <property type="entry name" value="KPR_N"/>
</dbReference>
<evidence type="ECO:0000313" key="3">
    <source>
        <dbReference type="Proteomes" id="UP000198878"/>
    </source>
</evidence>
<keyword evidence="3" id="KW-1185">Reference proteome</keyword>
<accession>A0A1H5RGM8</accession>
<dbReference type="AlphaFoldDB" id="A0A1H5RGM8"/>
<feature type="domain" description="Ketopantoate reductase N-terminal" evidence="1">
    <location>
        <begin position="15"/>
        <end position="121"/>
    </location>
</feature>
<dbReference type="STRING" id="218821.SAMN05421837_11440"/>
<name>A0A1H5RGM8_9PSEU</name>
<sequence>MTSNFIIPDEVHVKILMFGRGVIATVYGWALERAGHDVEFYVRPGRASAYGETVDLDLFDARQRVWGQRVVETWPVRYREQLAPDHDFDLIVLSVSHHRLTEAAAFLAPRVGDATVLVFGNIWAEPLAAIGALPVDRVAWGFPQGGGGFGEDGVLRGSLLPTVVFGTLDRPPTERELAARRAFREAGLRVREKRDFRGWLWLHFVADAGLHSQGLRRGTLSELAGATADLREALLTSRELLPVLEARGVDLRRHRIGTLGFRAPTWLTARAFAWLTAHVPMARRGLESHDDPAAEEPREVCRDTLAEARRLGIAVPRLEAAEPSFAGQGNT</sequence>
<organism evidence="2 3">
    <name type="scientific">Amycolatopsis pretoriensis</name>
    <dbReference type="NCBI Taxonomy" id="218821"/>
    <lineage>
        <taxon>Bacteria</taxon>
        <taxon>Bacillati</taxon>
        <taxon>Actinomycetota</taxon>
        <taxon>Actinomycetes</taxon>
        <taxon>Pseudonocardiales</taxon>
        <taxon>Pseudonocardiaceae</taxon>
        <taxon>Amycolatopsis</taxon>
    </lineage>
</organism>
<proteinExistence type="predicted"/>
<evidence type="ECO:0000259" key="1">
    <source>
        <dbReference type="Pfam" id="PF02558"/>
    </source>
</evidence>
<reference evidence="3" key="1">
    <citation type="submission" date="2016-10" db="EMBL/GenBank/DDBJ databases">
        <authorList>
            <person name="Varghese N."/>
            <person name="Submissions S."/>
        </authorList>
    </citation>
    <scope>NUCLEOTIDE SEQUENCE [LARGE SCALE GENOMIC DNA]</scope>
    <source>
        <strain evidence="3">DSM 44654</strain>
    </source>
</reference>
<gene>
    <name evidence="2" type="ORF">SAMN05421837_11440</name>
</gene>
<evidence type="ECO:0000313" key="2">
    <source>
        <dbReference type="EMBL" id="SEF37480.1"/>
    </source>
</evidence>
<protein>
    <submittedName>
        <fullName evidence="2">2-dehydropantoate 2-reductase</fullName>
    </submittedName>
</protein>
<dbReference type="EMBL" id="FNUJ01000014">
    <property type="protein sequence ID" value="SEF37480.1"/>
    <property type="molecule type" value="Genomic_DNA"/>
</dbReference>
<dbReference type="Pfam" id="PF02558">
    <property type="entry name" value="ApbA"/>
    <property type="match status" value="1"/>
</dbReference>